<name>A0A2M4DD42_ANODA</name>
<proteinExistence type="predicted"/>
<accession>A0A2M4DD42</accession>
<reference evidence="1" key="1">
    <citation type="submission" date="2018-01" db="EMBL/GenBank/DDBJ databases">
        <title>An insight into the sialome of Amazonian anophelines.</title>
        <authorList>
            <person name="Ribeiro J.M."/>
            <person name="Scarpassa V."/>
            <person name="Calvo E."/>
        </authorList>
    </citation>
    <scope>NUCLEOTIDE SEQUENCE</scope>
</reference>
<organism evidence="1">
    <name type="scientific">Anopheles darlingi</name>
    <name type="common">Mosquito</name>
    <dbReference type="NCBI Taxonomy" id="43151"/>
    <lineage>
        <taxon>Eukaryota</taxon>
        <taxon>Metazoa</taxon>
        <taxon>Ecdysozoa</taxon>
        <taxon>Arthropoda</taxon>
        <taxon>Hexapoda</taxon>
        <taxon>Insecta</taxon>
        <taxon>Pterygota</taxon>
        <taxon>Neoptera</taxon>
        <taxon>Endopterygota</taxon>
        <taxon>Diptera</taxon>
        <taxon>Nematocera</taxon>
        <taxon>Culicoidea</taxon>
        <taxon>Culicidae</taxon>
        <taxon>Anophelinae</taxon>
        <taxon>Anopheles</taxon>
    </lineage>
</organism>
<dbReference type="EMBL" id="GGFL01011325">
    <property type="protein sequence ID" value="MBW75503.1"/>
    <property type="molecule type" value="Transcribed_RNA"/>
</dbReference>
<sequence>MSHSPCPALACLASSARSSSCYTLATTYHTHTSPRAIVVWTLDLQFFSLHFLPVFPRFFFCLCFCV</sequence>
<dbReference type="AlphaFoldDB" id="A0A2M4DD42"/>
<evidence type="ECO:0000313" key="1">
    <source>
        <dbReference type="EMBL" id="MBW75503.1"/>
    </source>
</evidence>
<protein>
    <submittedName>
        <fullName evidence="1">Putative secreted protein</fullName>
    </submittedName>
</protein>